<evidence type="ECO:0000313" key="1">
    <source>
        <dbReference type="Ensembl" id="ENSOSIP00000024561.1"/>
    </source>
</evidence>
<protein>
    <submittedName>
        <fullName evidence="1">Uncharacterized protein</fullName>
    </submittedName>
</protein>
<keyword evidence="2" id="KW-1185">Reference proteome</keyword>
<evidence type="ECO:0000313" key="2">
    <source>
        <dbReference type="Proteomes" id="UP000694383"/>
    </source>
</evidence>
<accession>A0A8C7Y7H1</accession>
<organism evidence="1 2">
    <name type="scientific">Oryzias sinensis</name>
    <name type="common">Chinese medaka</name>
    <dbReference type="NCBI Taxonomy" id="183150"/>
    <lineage>
        <taxon>Eukaryota</taxon>
        <taxon>Metazoa</taxon>
        <taxon>Chordata</taxon>
        <taxon>Craniata</taxon>
        <taxon>Vertebrata</taxon>
        <taxon>Euteleostomi</taxon>
        <taxon>Actinopterygii</taxon>
        <taxon>Neopterygii</taxon>
        <taxon>Teleostei</taxon>
        <taxon>Neoteleostei</taxon>
        <taxon>Acanthomorphata</taxon>
        <taxon>Ovalentaria</taxon>
        <taxon>Atherinomorphae</taxon>
        <taxon>Beloniformes</taxon>
        <taxon>Adrianichthyidae</taxon>
        <taxon>Oryziinae</taxon>
        <taxon>Oryzias</taxon>
    </lineage>
</organism>
<proteinExistence type="predicted"/>
<dbReference type="Proteomes" id="UP000694383">
    <property type="component" value="Unplaced"/>
</dbReference>
<sequence length="74" mass="8508">MTKNFSYELFKQFLRRRKKRHRQIQRIFFSMPVADMAGVFDIDLDQADDNVSDDELEDGVSQVNSVASANAASH</sequence>
<dbReference type="Ensembl" id="ENSOSIT00000025926.1">
    <property type="protein sequence ID" value="ENSOSIP00000024561.1"/>
    <property type="gene ID" value="ENSOSIG00000012923.1"/>
</dbReference>
<name>A0A8C7Y7H1_9TELE</name>
<reference evidence="1" key="2">
    <citation type="submission" date="2025-09" db="UniProtKB">
        <authorList>
            <consortium name="Ensembl"/>
        </authorList>
    </citation>
    <scope>IDENTIFICATION</scope>
</reference>
<reference evidence="1" key="1">
    <citation type="submission" date="2025-08" db="UniProtKB">
        <authorList>
            <consortium name="Ensembl"/>
        </authorList>
    </citation>
    <scope>IDENTIFICATION</scope>
</reference>
<dbReference type="AlphaFoldDB" id="A0A8C7Y7H1"/>